<dbReference type="PANTHER" id="PTHR16288:SF0">
    <property type="entry name" value="TRNA (GUANINE-N(7)-)-METHYLTRANSFERASE NON-CATALYTIC SUBUNIT WDR4"/>
    <property type="match status" value="1"/>
</dbReference>
<dbReference type="OMA" id="MECIQTH"/>
<dbReference type="GO" id="GO:0006400">
    <property type="term" value="P:tRNA modification"/>
    <property type="evidence" value="ECO:0007669"/>
    <property type="project" value="TreeGrafter"/>
</dbReference>
<dbReference type="InterPro" id="IPR015943">
    <property type="entry name" value="WD40/YVTN_repeat-like_dom_sf"/>
</dbReference>
<evidence type="ECO:0000256" key="5">
    <source>
        <dbReference type="ARBA" id="ARBA00023242"/>
    </source>
</evidence>
<dbReference type="GO" id="GO:0043527">
    <property type="term" value="C:tRNA methyltransferase complex"/>
    <property type="evidence" value="ECO:0007669"/>
    <property type="project" value="TreeGrafter"/>
</dbReference>
<dbReference type="Gene3D" id="2.130.10.10">
    <property type="entry name" value="YVTN repeat-like/Quinoprotein amine dehydrogenase"/>
    <property type="match status" value="2"/>
</dbReference>
<reference evidence="7 8" key="1">
    <citation type="submission" date="2008-07" db="EMBL/GenBank/DDBJ databases">
        <authorList>
            <person name="El-Sayed N."/>
            <person name="Caler E."/>
            <person name="Inman J."/>
            <person name="Amedeo P."/>
            <person name="Hass B."/>
            <person name="Wortman J."/>
        </authorList>
    </citation>
    <scope>NUCLEOTIDE SEQUENCE [LARGE SCALE GENOMIC DNA]</scope>
    <source>
        <strain evidence="8">ATCC 50983 / TXsc</strain>
    </source>
</reference>
<dbReference type="EMBL" id="GG686046">
    <property type="protein sequence ID" value="EEQ99087.1"/>
    <property type="molecule type" value="Genomic_DNA"/>
</dbReference>
<evidence type="ECO:0000256" key="1">
    <source>
        <dbReference type="ARBA" id="ARBA00004123"/>
    </source>
</evidence>
<evidence type="ECO:0000256" key="6">
    <source>
        <dbReference type="PROSITE-ProRule" id="PRU00221"/>
    </source>
</evidence>
<keyword evidence="3" id="KW-0819">tRNA processing</keyword>
<dbReference type="RefSeq" id="XP_002766370.1">
    <property type="nucleotide sequence ID" value="XM_002766324.1"/>
</dbReference>
<name>C5LW17_PERM5</name>
<dbReference type="PROSITE" id="PS50082">
    <property type="entry name" value="WD_REPEATS_2"/>
    <property type="match status" value="1"/>
</dbReference>
<accession>C5LW17</accession>
<dbReference type="PROSITE" id="PS50294">
    <property type="entry name" value="WD_REPEATS_REGION"/>
    <property type="match status" value="1"/>
</dbReference>
<evidence type="ECO:0000313" key="7">
    <source>
        <dbReference type="EMBL" id="EEQ99087.1"/>
    </source>
</evidence>
<keyword evidence="2 6" id="KW-0853">WD repeat</keyword>
<keyword evidence="5" id="KW-0539">Nucleus</keyword>
<dbReference type="GO" id="GO:0005829">
    <property type="term" value="C:cytosol"/>
    <property type="evidence" value="ECO:0007669"/>
    <property type="project" value="TreeGrafter"/>
</dbReference>
<dbReference type="GO" id="GO:0005634">
    <property type="term" value="C:nucleus"/>
    <property type="evidence" value="ECO:0007669"/>
    <property type="project" value="UniProtKB-SubCell"/>
</dbReference>
<evidence type="ECO:0000256" key="4">
    <source>
        <dbReference type="ARBA" id="ARBA00022737"/>
    </source>
</evidence>
<dbReference type="InterPro" id="IPR028884">
    <property type="entry name" value="Trm82"/>
</dbReference>
<dbReference type="GO" id="GO:0036265">
    <property type="term" value="P:RNA (guanine-N7)-methylation"/>
    <property type="evidence" value="ECO:0007669"/>
    <property type="project" value="InterPro"/>
</dbReference>
<evidence type="ECO:0000313" key="8">
    <source>
        <dbReference type="Proteomes" id="UP000007800"/>
    </source>
</evidence>
<dbReference type="AlphaFoldDB" id="C5LW17"/>
<dbReference type="PANTHER" id="PTHR16288">
    <property type="entry name" value="WD40 REPEAT PROTEIN 4"/>
    <property type="match status" value="1"/>
</dbReference>
<organism evidence="8">
    <name type="scientific">Perkinsus marinus (strain ATCC 50983 / TXsc)</name>
    <dbReference type="NCBI Taxonomy" id="423536"/>
    <lineage>
        <taxon>Eukaryota</taxon>
        <taxon>Sar</taxon>
        <taxon>Alveolata</taxon>
        <taxon>Perkinsozoa</taxon>
        <taxon>Perkinsea</taxon>
        <taxon>Perkinsida</taxon>
        <taxon>Perkinsidae</taxon>
        <taxon>Perkinsus</taxon>
    </lineage>
</organism>
<gene>
    <name evidence="7" type="ORF">Pmar_PMAR019735</name>
</gene>
<dbReference type="InParanoid" id="C5LW17"/>
<sequence length="328" mass="36101">MADPGGEASTSLQHPSLLQCVSPAMSSGEVVVWAVGKHVFRYATNTRRGKMVDGEHTDTVRAIAHSNRGLWSTAGDDKQVILWDEGFEHVLARYTHRKKITTAVFDPDGRLIIGDKYGEVWRLTPVETTSQIGEPRHIEFAQAPPNSMEPEAQGCAELLFGHLAVVTAMECIQTHGYLFTADRDEKIRMSLYPSYQVIHAFMLGHTEYVSALHYSPQYEQVISTSADGTIRRWSLSTGQQVGAAFHVDPTSKRAVIACSAYDYTCDKIYYVCENSPTVVVTLGLPGAPETGAEITIEALVASSKLLVAAYSFSLMPLYLLGILLQSLW</sequence>
<keyword evidence="8" id="KW-1185">Reference proteome</keyword>
<dbReference type="InterPro" id="IPR036322">
    <property type="entry name" value="WD40_repeat_dom_sf"/>
</dbReference>
<dbReference type="Proteomes" id="UP000007800">
    <property type="component" value="Unassembled WGS sequence"/>
</dbReference>
<dbReference type="Pfam" id="PF00400">
    <property type="entry name" value="WD40"/>
    <property type="match status" value="2"/>
</dbReference>
<evidence type="ECO:0000256" key="2">
    <source>
        <dbReference type="ARBA" id="ARBA00022574"/>
    </source>
</evidence>
<protein>
    <submittedName>
        <fullName evidence="7">Uncharacterized protein</fullName>
    </submittedName>
</protein>
<dbReference type="OrthoDB" id="339900at2759"/>
<keyword evidence="4" id="KW-0677">Repeat</keyword>
<dbReference type="InterPro" id="IPR001680">
    <property type="entry name" value="WD40_rpt"/>
</dbReference>
<comment type="subcellular location">
    <subcellularLocation>
        <location evidence="1">Nucleus</location>
    </subcellularLocation>
</comment>
<dbReference type="SUPFAM" id="SSF50978">
    <property type="entry name" value="WD40 repeat-like"/>
    <property type="match status" value="1"/>
</dbReference>
<dbReference type="SMART" id="SM00320">
    <property type="entry name" value="WD40"/>
    <property type="match status" value="4"/>
</dbReference>
<dbReference type="GeneID" id="9044411"/>
<proteinExistence type="predicted"/>
<evidence type="ECO:0000256" key="3">
    <source>
        <dbReference type="ARBA" id="ARBA00022694"/>
    </source>
</evidence>
<feature type="repeat" description="WD" evidence="6">
    <location>
        <begin position="202"/>
        <end position="243"/>
    </location>
</feature>